<gene>
    <name evidence="2" type="ORF">CLN94_00105</name>
</gene>
<sequence>MIAVVAMLLQVLLFTDHLGASAVAGVDQAGRVQQAGLLQICTGEGVELVTPEGQRVPAPNGSGQHGSSTCPVCSSASMCSFDAPAAVAAPIFQAELIAPPFLPIRQAQVQALHQRALAPIRAPPLA</sequence>
<keyword evidence="3" id="KW-1185">Reference proteome</keyword>
<organism evidence="2 3">
    <name type="scientific">Pseudothioclava arenosa</name>
    <dbReference type="NCBI Taxonomy" id="1795308"/>
    <lineage>
        <taxon>Bacteria</taxon>
        <taxon>Pseudomonadati</taxon>
        <taxon>Pseudomonadota</taxon>
        <taxon>Alphaproteobacteria</taxon>
        <taxon>Rhodobacterales</taxon>
        <taxon>Paracoccaceae</taxon>
        <taxon>Pseudothioclava</taxon>
    </lineage>
</organism>
<reference evidence="2 3" key="1">
    <citation type="submission" date="2017-09" db="EMBL/GenBank/DDBJ databases">
        <title>A multilocus sequence analysis scheme for characterization of bacteria in the genus Thioclava.</title>
        <authorList>
            <person name="Liu Y."/>
            <person name="Shao Z."/>
        </authorList>
    </citation>
    <scope>NUCLEOTIDE SEQUENCE [LARGE SCALE GENOMIC DNA]</scope>
    <source>
        <strain evidence="2 3">CAU 1312</strain>
    </source>
</reference>
<feature type="signal peptide" evidence="1">
    <location>
        <begin position="1"/>
        <end position="22"/>
    </location>
</feature>
<name>A0A2A4CTE5_9RHOB</name>
<protein>
    <recommendedName>
        <fullName evidence="4">DUF2946 domain-containing protein</fullName>
    </recommendedName>
</protein>
<comment type="caution">
    <text evidence="2">The sequence shown here is derived from an EMBL/GenBank/DDBJ whole genome shotgun (WGS) entry which is preliminary data.</text>
</comment>
<dbReference type="RefSeq" id="WP_096429787.1">
    <property type="nucleotide sequence ID" value="NZ_NTJD01000001.1"/>
</dbReference>
<dbReference type="Pfam" id="PF11162">
    <property type="entry name" value="DUF2946"/>
    <property type="match status" value="1"/>
</dbReference>
<evidence type="ECO:0008006" key="4">
    <source>
        <dbReference type="Google" id="ProtNLM"/>
    </source>
</evidence>
<evidence type="ECO:0000313" key="2">
    <source>
        <dbReference type="EMBL" id="PCD77767.1"/>
    </source>
</evidence>
<dbReference type="InterPro" id="IPR021333">
    <property type="entry name" value="DUF2946"/>
</dbReference>
<dbReference type="AlphaFoldDB" id="A0A2A4CTE5"/>
<feature type="chain" id="PRO_5012652659" description="DUF2946 domain-containing protein" evidence="1">
    <location>
        <begin position="23"/>
        <end position="126"/>
    </location>
</feature>
<dbReference type="Proteomes" id="UP000243507">
    <property type="component" value="Unassembled WGS sequence"/>
</dbReference>
<dbReference type="EMBL" id="NTJD01000001">
    <property type="protein sequence ID" value="PCD77767.1"/>
    <property type="molecule type" value="Genomic_DNA"/>
</dbReference>
<evidence type="ECO:0000313" key="3">
    <source>
        <dbReference type="Proteomes" id="UP000243507"/>
    </source>
</evidence>
<keyword evidence="1" id="KW-0732">Signal</keyword>
<accession>A0A2A4CTE5</accession>
<evidence type="ECO:0000256" key="1">
    <source>
        <dbReference type="SAM" id="SignalP"/>
    </source>
</evidence>
<proteinExistence type="predicted"/>